<name>A0A7R8WH37_9CRUS</name>
<dbReference type="EMBL" id="OB663626">
    <property type="protein sequence ID" value="CAD7231550.1"/>
    <property type="molecule type" value="Genomic_DNA"/>
</dbReference>
<dbReference type="PANTHER" id="PTHR24252:SF7">
    <property type="entry name" value="HYALIN"/>
    <property type="match status" value="1"/>
</dbReference>
<proteinExistence type="predicted"/>
<dbReference type="CDD" id="cd00190">
    <property type="entry name" value="Tryp_SPc"/>
    <property type="match status" value="1"/>
</dbReference>
<dbReference type="InterPro" id="IPR043504">
    <property type="entry name" value="Peptidase_S1_PA_chymotrypsin"/>
</dbReference>
<dbReference type="InterPro" id="IPR001314">
    <property type="entry name" value="Peptidase_S1A"/>
</dbReference>
<dbReference type="PRINTS" id="PR00722">
    <property type="entry name" value="CHYMOTRYPSIN"/>
</dbReference>
<dbReference type="Pfam" id="PF00089">
    <property type="entry name" value="Trypsin"/>
    <property type="match status" value="1"/>
</dbReference>
<sequence>MNFLSSSVLFFGLLAISDGLPANAGSRPAVHRQTAKHHLKILGGEEAALGDFPYQASIQLYLGWQFGWRHVCGGVILNENLILTTGSCTIGRLDEQLPEKASPRRGVCPNQQRPTVEVGFITLSEGDDEPTMQQLLIDEIIIHPDFAYNVLTGQVRNDIAIFSLNGTFDLSGEAASPIALPPAGVTLDVSSKCVASGWGTEEFGIIEEPSNELLYIHMDLFEDDYCENLYDTTWDLYVPGEMLCAGLAEGGGGTCTGDRGGPLVCKGDDGNAYLFGLTSFFDSTCGAESGHPEVFTEVPPYVAWIQEVMAQYQTPKARKAQLKAQLKAALKSN</sequence>
<dbReference type="OrthoDB" id="8189841at2759"/>
<dbReference type="AlphaFoldDB" id="A0A7R8WH37"/>
<dbReference type="SUPFAM" id="SSF50494">
    <property type="entry name" value="Trypsin-like serine proteases"/>
    <property type="match status" value="1"/>
</dbReference>
<dbReference type="InterPro" id="IPR009003">
    <property type="entry name" value="Peptidase_S1_PA"/>
</dbReference>
<dbReference type="InterPro" id="IPR001254">
    <property type="entry name" value="Trypsin_dom"/>
</dbReference>
<keyword evidence="1" id="KW-1015">Disulfide bond</keyword>
<dbReference type="PROSITE" id="PS50240">
    <property type="entry name" value="TRYPSIN_DOM"/>
    <property type="match status" value="1"/>
</dbReference>
<protein>
    <submittedName>
        <fullName evidence="2">Uncharacterized protein</fullName>
    </submittedName>
</protein>
<accession>A0A7R8WH37</accession>
<organism evidence="2">
    <name type="scientific">Cyprideis torosa</name>
    <dbReference type="NCBI Taxonomy" id="163714"/>
    <lineage>
        <taxon>Eukaryota</taxon>
        <taxon>Metazoa</taxon>
        <taxon>Ecdysozoa</taxon>
        <taxon>Arthropoda</taxon>
        <taxon>Crustacea</taxon>
        <taxon>Oligostraca</taxon>
        <taxon>Ostracoda</taxon>
        <taxon>Podocopa</taxon>
        <taxon>Podocopida</taxon>
        <taxon>Cytherocopina</taxon>
        <taxon>Cytheroidea</taxon>
        <taxon>Cytherideidae</taxon>
        <taxon>Cyprideis</taxon>
    </lineage>
</organism>
<reference evidence="2" key="1">
    <citation type="submission" date="2020-11" db="EMBL/GenBank/DDBJ databases">
        <authorList>
            <person name="Tran Van P."/>
        </authorList>
    </citation>
    <scope>NUCLEOTIDE SEQUENCE</scope>
</reference>
<dbReference type="GO" id="GO:0004252">
    <property type="term" value="F:serine-type endopeptidase activity"/>
    <property type="evidence" value="ECO:0007669"/>
    <property type="project" value="InterPro"/>
</dbReference>
<evidence type="ECO:0000313" key="2">
    <source>
        <dbReference type="EMBL" id="CAD7231550.1"/>
    </source>
</evidence>
<dbReference type="GO" id="GO:0006508">
    <property type="term" value="P:proteolysis"/>
    <property type="evidence" value="ECO:0007669"/>
    <property type="project" value="InterPro"/>
</dbReference>
<dbReference type="PANTHER" id="PTHR24252">
    <property type="entry name" value="ACROSIN-RELATED"/>
    <property type="match status" value="1"/>
</dbReference>
<evidence type="ECO:0000256" key="1">
    <source>
        <dbReference type="ARBA" id="ARBA00023157"/>
    </source>
</evidence>
<dbReference type="Gene3D" id="2.40.10.10">
    <property type="entry name" value="Trypsin-like serine proteases"/>
    <property type="match status" value="1"/>
</dbReference>
<gene>
    <name evidence="2" type="ORF">CTOB1V02_LOCUS9397</name>
</gene>
<dbReference type="SMART" id="SM00020">
    <property type="entry name" value="Tryp_SPc"/>
    <property type="match status" value="1"/>
</dbReference>